<organism evidence="2 3">
    <name type="scientific">Vogesella fluminis</name>
    <dbReference type="NCBI Taxonomy" id="1069161"/>
    <lineage>
        <taxon>Bacteria</taxon>
        <taxon>Pseudomonadati</taxon>
        <taxon>Pseudomonadota</taxon>
        <taxon>Betaproteobacteria</taxon>
        <taxon>Neisseriales</taxon>
        <taxon>Chromobacteriaceae</taxon>
        <taxon>Vogesella</taxon>
    </lineage>
</organism>
<dbReference type="Pfam" id="PF10988">
    <property type="entry name" value="DUF2807"/>
    <property type="match status" value="1"/>
</dbReference>
<evidence type="ECO:0000259" key="1">
    <source>
        <dbReference type="Pfam" id="PF10988"/>
    </source>
</evidence>
<reference evidence="3" key="1">
    <citation type="journal article" date="2019" name="Int. J. Syst. Evol. Microbiol.">
        <title>The Global Catalogue of Microorganisms (GCM) 10K type strain sequencing project: providing services to taxonomists for standard genome sequencing and annotation.</title>
        <authorList>
            <consortium name="The Broad Institute Genomics Platform"/>
            <consortium name="The Broad Institute Genome Sequencing Center for Infectious Disease"/>
            <person name="Wu L."/>
            <person name="Ma J."/>
        </authorList>
    </citation>
    <scope>NUCLEOTIDE SEQUENCE [LARGE SCALE GENOMIC DNA]</scope>
    <source>
        <strain evidence="3">KCTC 23713</strain>
    </source>
</reference>
<dbReference type="RefSeq" id="WP_189354923.1">
    <property type="nucleotide sequence ID" value="NZ_BMYP01000086.1"/>
</dbReference>
<protein>
    <submittedName>
        <fullName evidence="2">DUF2807 domain-containing protein</fullName>
    </submittedName>
</protein>
<feature type="domain" description="Putative auto-transporter adhesin head GIN" evidence="1">
    <location>
        <begin position="35"/>
        <end position="224"/>
    </location>
</feature>
<dbReference type="InterPro" id="IPR021255">
    <property type="entry name" value="DUF2807"/>
</dbReference>
<dbReference type="Proteomes" id="UP000662678">
    <property type="component" value="Unassembled WGS sequence"/>
</dbReference>
<dbReference type="EMBL" id="BMYP01000086">
    <property type="protein sequence ID" value="GHD82409.1"/>
    <property type="molecule type" value="Genomic_DNA"/>
</dbReference>
<keyword evidence="3" id="KW-1185">Reference proteome</keyword>
<dbReference type="Gene3D" id="2.160.20.120">
    <property type="match status" value="1"/>
</dbReference>
<proteinExistence type="predicted"/>
<evidence type="ECO:0000313" key="2">
    <source>
        <dbReference type="EMBL" id="GHD82409.1"/>
    </source>
</evidence>
<accession>A0ABQ3HEY6</accession>
<name>A0ABQ3HEY6_9NEIS</name>
<sequence length="240" mass="25435">MDIFRPPATSDQNDSAWERIENYVKEERPLQLIRKIVVKGSVDVVFRRSDKPMLVVAGETADAVASVKTYFNGGKLVIEREGMTISFGNSRMTFHGSVGSFVMGDIVNDKPMGTSISQGKVVVGIALPEAPAIKIKGSGDVTLLDLRQAGLELEIEGSGDITAYGQVAHLDVEIAGSGDVDASELITDHASLSIAGSGDIEAFVRTEVRACVAGSGDIVVRGNPSRRDHSVAGSGKIKFC</sequence>
<comment type="caution">
    <text evidence="2">The sequence shown here is derived from an EMBL/GenBank/DDBJ whole genome shotgun (WGS) entry which is preliminary data.</text>
</comment>
<evidence type="ECO:0000313" key="3">
    <source>
        <dbReference type="Proteomes" id="UP000662678"/>
    </source>
</evidence>
<gene>
    <name evidence="2" type="ORF">GCM10011419_29840</name>
</gene>